<proteinExistence type="predicted"/>
<dbReference type="SFLD" id="SFLDG01067">
    <property type="entry name" value="SPASM/twitch_domain_containing"/>
    <property type="match status" value="1"/>
</dbReference>
<dbReference type="PROSITE" id="PS51918">
    <property type="entry name" value="RADICAL_SAM"/>
    <property type="match status" value="1"/>
</dbReference>
<dbReference type="SFLD" id="SFLDS00029">
    <property type="entry name" value="Radical_SAM"/>
    <property type="match status" value="1"/>
</dbReference>
<evidence type="ECO:0000256" key="4">
    <source>
        <dbReference type="ARBA" id="ARBA00023004"/>
    </source>
</evidence>
<keyword evidence="2" id="KW-0949">S-adenosyl-L-methionine</keyword>
<name>A0A6P1ZM59_9BACT</name>
<dbReference type="AlphaFoldDB" id="A0A6P1ZM59"/>
<dbReference type="InterPro" id="IPR058240">
    <property type="entry name" value="rSAM_sf"/>
</dbReference>
<feature type="domain" description="Radical SAM core" evidence="6">
    <location>
        <begin position="210"/>
        <end position="420"/>
    </location>
</feature>
<comment type="cofactor">
    <cofactor evidence="1">
        <name>[4Fe-4S] cluster</name>
        <dbReference type="ChEBI" id="CHEBI:49883"/>
    </cofactor>
</comment>
<dbReference type="InterPro" id="IPR050377">
    <property type="entry name" value="Radical_SAM_PqqE_MftC-like"/>
</dbReference>
<dbReference type="InterPro" id="IPR013785">
    <property type="entry name" value="Aldolase_TIM"/>
</dbReference>
<dbReference type="Proteomes" id="UP000434052">
    <property type="component" value="Unassembled WGS sequence"/>
</dbReference>
<dbReference type="OrthoDB" id="9772409at2"/>
<dbReference type="NCBIfam" id="TIGR04085">
    <property type="entry name" value="rSAM_more_4Fe4S"/>
    <property type="match status" value="1"/>
</dbReference>
<dbReference type="Pfam" id="PF13186">
    <property type="entry name" value="SPASM"/>
    <property type="match status" value="1"/>
</dbReference>
<dbReference type="GO" id="GO:0003824">
    <property type="term" value="F:catalytic activity"/>
    <property type="evidence" value="ECO:0007669"/>
    <property type="project" value="InterPro"/>
</dbReference>
<accession>A0A6P1ZM59</accession>
<evidence type="ECO:0000259" key="6">
    <source>
        <dbReference type="PROSITE" id="PS51918"/>
    </source>
</evidence>
<evidence type="ECO:0000313" key="8">
    <source>
        <dbReference type="Proteomes" id="UP000434052"/>
    </source>
</evidence>
<dbReference type="Gene3D" id="3.20.20.70">
    <property type="entry name" value="Aldolase class I"/>
    <property type="match status" value="1"/>
</dbReference>
<keyword evidence="3" id="KW-0479">Metal-binding</keyword>
<dbReference type="InterPro" id="IPR007197">
    <property type="entry name" value="rSAM"/>
</dbReference>
<dbReference type="CDD" id="cd01335">
    <property type="entry name" value="Radical_SAM"/>
    <property type="match status" value="1"/>
</dbReference>
<keyword evidence="5" id="KW-0411">Iron-sulfur</keyword>
<dbReference type="NCBIfam" id="TIGR04082">
    <property type="entry name" value="rSAM_for_selen"/>
    <property type="match status" value="1"/>
</dbReference>
<dbReference type="SUPFAM" id="SSF102114">
    <property type="entry name" value="Radical SAM enzymes"/>
    <property type="match status" value="1"/>
</dbReference>
<evidence type="ECO:0000256" key="1">
    <source>
        <dbReference type="ARBA" id="ARBA00001966"/>
    </source>
</evidence>
<dbReference type="InterPro" id="IPR023885">
    <property type="entry name" value="4Fe4S-binding_SPASM_dom"/>
</dbReference>
<dbReference type="PANTHER" id="PTHR11228">
    <property type="entry name" value="RADICAL SAM DOMAIN PROTEIN"/>
    <property type="match status" value="1"/>
</dbReference>
<evidence type="ECO:0000256" key="5">
    <source>
        <dbReference type="ARBA" id="ARBA00023014"/>
    </source>
</evidence>
<comment type="caution">
    <text evidence="7">The sequence shown here is derived from an EMBL/GenBank/DDBJ whole genome shotgun (WGS) entry which is preliminary data.</text>
</comment>
<evidence type="ECO:0000256" key="3">
    <source>
        <dbReference type="ARBA" id="ARBA00022723"/>
    </source>
</evidence>
<organism evidence="7 8">
    <name type="scientific">Oceanidesulfovibrio marinus</name>
    <dbReference type="NCBI Taxonomy" id="370038"/>
    <lineage>
        <taxon>Bacteria</taxon>
        <taxon>Pseudomonadati</taxon>
        <taxon>Thermodesulfobacteriota</taxon>
        <taxon>Desulfovibrionia</taxon>
        <taxon>Desulfovibrionales</taxon>
        <taxon>Desulfovibrionaceae</taxon>
        <taxon>Oceanidesulfovibrio</taxon>
    </lineage>
</organism>
<dbReference type="InterPro" id="IPR023807">
    <property type="entry name" value="Peptide_mod_rSAM"/>
</dbReference>
<dbReference type="GO" id="GO:0046872">
    <property type="term" value="F:metal ion binding"/>
    <property type="evidence" value="ECO:0007669"/>
    <property type="project" value="UniProtKB-KW"/>
</dbReference>
<gene>
    <name evidence="7" type="primary">sbtM</name>
    <name evidence="7" type="ORF">DQK91_07480</name>
</gene>
<dbReference type="GO" id="GO:0051536">
    <property type="term" value="F:iron-sulfur cluster binding"/>
    <property type="evidence" value="ECO:0007669"/>
    <property type="project" value="UniProtKB-KW"/>
</dbReference>
<sequence length="542" mass="57993">MTDMPPNIEQQFQATRRALGQAAWERLAAAGNWQALPELIAEHAPDAPAWLAELAAVELACELVRRRAESGVPAVEAMAVNPALQLLPVSWRGLPNMVRGGDAEPQPGEAFVLVWASPAEDAHNVLIRCEEATSEDLLALKVVAEDIPLEEVAREALAPAAAVKALLRRVVDKGLLLAPASRIVRDPASHPRPHADREESVPAIPVDAFVSPSFVLQWHITQRCDLHCKHCYDRSERGDVSLDDGLRLLDDLAGFCEDRHVLGQATFTGGNPLLHPHFLDFYAAAVERGLAVALLANPCGEKQLDAMLDIAMPAYFQVSLEGLEEHNDAIRGPGHFRRTLAFLELLGERGVPSQVMLTLTRGNKDQVIPLARALHGLADTFTFNRLAPVGEGAALACADTAGYASFLREYLEEAGRLGHLSFKDNHFNALRSELGASLSGGCTGFGCGAAFNFLAVLSDGAVHACRKMHSPVGSVASQSLAEVYDGGQAAAYRRGSAACAGCNIRPVCGGCMAVVAGLGLDPFTTRDPYCFYKSAPPINASE</sequence>
<dbReference type="EMBL" id="QMIF01000003">
    <property type="protein sequence ID" value="TVM35226.1"/>
    <property type="molecule type" value="Genomic_DNA"/>
</dbReference>
<dbReference type="RefSeq" id="WP_144234786.1">
    <property type="nucleotide sequence ID" value="NZ_QMIF01000003.1"/>
</dbReference>
<keyword evidence="4" id="KW-0408">Iron</keyword>
<evidence type="ECO:0000313" key="7">
    <source>
        <dbReference type="EMBL" id="TVM35226.1"/>
    </source>
</evidence>
<dbReference type="PANTHER" id="PTHR11228:SF7">
    <property type="entry name" value="PQQA PEPTIDE CYCLASE"/>
    <property type="match status" value="1"/>
</dbReference>
<protein>
    <submittedName>
        <fullName evidence="7">Selenobiotic family peptide radical SAM maturase</fullName>
    </submittedName>
</protein>
<evidence type="ECO:0000256" key="2">
    <source>
        <dbReference type="ARBA" id="ARBA00022691"/>
    </source>
</evidence>
<dbReference type="Pfam" id="PF04055">
    <property type="entry name" value="Radical_SAM"/>
    <property type="match status" value="1"/>
</dbReference>
<reference evidence="7 8" key="1">
    <citation type="submission" date="2018-06" db="EMBL/GenBank/DDBJ databases">
        <title>Complete genome of Desulfovibrio marinus P48SEP.</title>
        <authorList>
            <person name="Crispim J.S."/>
            <person name="Vidigal P.M.P."/>
            <person name="Silva L.C.F."/>
            <person name="Araujo L.C."/>
            <person name="Laguardia C.N."/>
            <person name="Dias R.S."/>
            <person name="Sousa M.P."/>
            <person name="Paula S.O."/>
            <person name="Silva C."/>
        </authorList>
    </citation>
    <scope>NUCLEOTIDE SEQUENCE [LARGE SCALE GENOMIC DNA]</scope>
    <source>
        <strain evidence="7 8">P48SEP</strain>
    </source>
</reference>